<dbReference type="PROSITE" id="PS51257">
    <property type="entry name" value="PROKAR_LIPOPROTEIN"/>
    <property type="match status" value="1"/>
</dbReference>
<dbReference type="PANTHER" id="PTHR33393">
    <property type="entry name" value="POLYGLUTAMINE SYNTHESIS ACCESSORY PROTEIN RV0574C-RELATED"/>
    <property type="match status" value="1"/>
</dbReference>
<dbReference type="STRING" id="419479.SAMN04488563_5181"/>
<dbReference type="InterPro" id="IPR019079">
    <property type="entry name" value="Capsule_synth_CapA"/>
</dbReference>
<dbReference type="Pfam" id="PF09587">
    <property type="entry name" value="PGA_cap"/>
    <property type="match status" value="1"/>
</dbReference>
<protein>
    <submittedName>
        <fullName evidence="5">Poly-gamma-glutamate synthesis protein (Capsule biosynthesis protein)</fullName>
    </submittedName>
</protein>
<sequence>MNRRLARLTAASAVAGLLAVAGCGGDDDPGAAQSGTPSTPSSTPTPTPTPTPDPRTFTLVATGDVLLHERLWTQARNDAGPGEEMDFAPQLANIAPVVQGAGLAVCHLETPLAPAGGPYEGYPTFSGPPQVTTALVETGYDACTTASNHTFDQGAGGVDRTLDALDAAGLAHAGSARTPEEAETVTHVQVATDAGPVDVALLSYTFGFNGIPAPDGETWRGDEIDPDRILAEAATARAEGAEVVVTALHWGDEYVHEPNALQSELAPQLIASPDIDLLLGHHAHVVQPIENIGGEWVVYGMGNLMANHAEPEGPKAEGLLTRFTFTEQGDGFTVTKAEFLPLYQTYDPPVEVLDVPAALASGDTGTASADRLQQALDRTNEVVQSRGGAATGLTLLESP</sequence>
<evidence type="ECO:0000256" key="1">
    <source>
        <dbReference type="ARBA" id="ARBA00005662"/>
    </source>
</evidence>
<feature type="compositionally biased region" description="Low complexity" evidence="2">
    <location>
        <begin position="30"/>
        <end position="42"/>
    </location>
</feature>
<dbReference type="CDD" id="cd07381">
    <property type="entry name" value="MPP_CapA"/>
    <property type="match status" value="1"/>
</dbReference>
<evidence type="ECO:0000259" key="4">
    <source>
        <dbReference type="SMART" id="SM00854"/>
    </source>
</evidence>
<dbReference type="AlphaFoldDB" id="A0A1H2L720"/>
<gene>
    <name evidence="5" type="ORF">SAMN04488563_5181</name>
</gene>
<dbReference type="Proteomes" id="UP000182977">
    <property type="component" value="Chromosome I"/>
</dbReference>
<feature type="domain" description="Capsule synthesis protein CapA" evidence="4">
    <location>
        <begin position="58"/>
        <end position="308"/>
    </location>
</feature>
<evidence type="ECO:0000256" key="2">
    <source>
        <dbReference type="SAM" id="MobiDB-lite"/>
    </source>
</evidence>
<proteinExistence type="inferred from homology"/>
<dbReference type="Gene3D" id="3.60.21.10">
    <property type="match status" value="1"/>
</dbReference>
<evidence type="ECO:0000313" key="5">
    <source>
        <dbReference type="EMBL" id="SDU76368.1"/>
    </source>
</evidence>
<comment type="similarity">
    <text evidence="1">Belongs to the CapA family.</text>
</comment>
<feature type="chain" id="PRO_5039207306" evidence="3">
    <location>
        <begin position="22"/>
        <end position="399"/>
    </location>
</feature>
<dbReference type="SMART" id="SM00854">
    <property type="entry name" value="PGA_cap"/>
    <property type="match status" value="1"/>
</dbReference>
<dbReference type="OrthoDB" id="9810718at2"/>
<organism evidence="5 6">
    <name type="scientific">Jiangella alkaliphila</name>
    <dbReference type="NCBI Taxonomy" id="419479"/>
    <lineage>
        <taxon>Bacteria</taxon>
        <taxon>Bacillati</taxon>
        <taxon>Actinomycetota</taxon>
        <taxon>Actinomycetes</taxon>
        <taxon>Jiangellales</taxon>
        <taxon>Jiangellaceae</taxon>
        <taxon>Jiangella</taxon>
    </lineage>
</organism>
<reference evidence="6" key="1">
    <citation type="submission" date="2016-10" db="EMBL/GenBank/DDBJ databases">
        <authorList>
            <person name="Varghese N."/>
            <person name="Submissions S."/>
        </authorList>
    </citation>
    <scope>NUCLEOTIDE SEQUENCE [LARGE SCALE GENOMIC DNA]</scope>
    <source>
        <strain evidence="6">DSM 45079</strain>
    </source>
</reference>
<evidence type="ECO:0000256" key="3">
    <source>
        <dbReference type="SAM" id="SignalP"/>
    </source>
</evidence>
<accession>A0A1H2L720</accession>
<keyword evidence="6" id="KW-1185">Reference proteome</keyword>
<dbReference type="InterPro" id="IPR052169">
    <property type="entry name" value="CW_Biosynth-Accessory"/>
</dbReference>
<dbReference type="PANTHER" id="PTHR33393:SF13">
    <property type="entry name" value="PGA BIOSYNTHESIS PROTEIN CAPA"/>
    <property type="match status" value="1"/>
</dbReference>
<dbReference type="RefSeq" id="WP_046767578.1">
    <property type="nucleotide sequence ID" value="NZ_KQ061222.1"/>
</dbReference>
<keyword evidence="3" id="KW-0732">Signal</keyword>
<feature type="signal peptide" evidence="3">
    <location>
        <begin position="1"/>
        <end position="21"/>
    </location>
</feature>
<feature type="compositionally biased region" description="Pro residues" evidence="2">
    <location>
        <begin position="43"/>
        <end position="53"/>
    </location>
</feature>
<feature type="region of interest" description="Disordered" evidence="2">
    <location>
        <begin position="26"/>
        <end position="54"/>
    </location>
</feature>
<dbReference type="EMBL" id="LT629791">
    <property type="protein sequence ID" value="SDU76368.1"/>
    <property type="molecule type" value="Genomic_DNA"/>
</dbReference>
<dbReference type="SUPFAM" id="SSF56300">
    <property type="entry name" value="Metallo-dependent phosphatases"/>
    <property type="match status" value="1"/>
</dbReference>
<dbReference type="InterPro" id="IPR029052">
    <property type="entry name" value="Metallo-depent_PP-like"/>
</dbReference>
<name>A0A1H2L720_9ACTN</name>
<evidence type="ECO:0000313" key="6">
    <source>
        <dbReference type="Proteomes" id="UP000182977"/>
    </source>
</evidence>